<gene>
    <name evidence="4" type="ordered locus">Fbal_2638</name>
</gene>
<keyword evidence="2" id="KW-0472">Membrane</keyword>
<dbReference type="RefSeq" id="WP_013346146.1">
    <property type="nucleotide sequence ID" value="NC_014541.1"/>
</dbReference>
<dbReference type="PANTHER" id="PTHR40940:SF1">
    <property type="entry name" value="PROTEIN BATD"/>
    <property type="match status" value="1"/>
</dbReference>
<name>E1SQ68_FERBD</name>
<evidence type="ECO:0000259" key="3">
    <source>
        <dbReference type="Pfam" id="PF25607"/>
    </source>
</evidence>
<reference evidence="4 5" key="1">
    <citation type="journal article" date="2010" name="Stand. Genomic Sci.">
        <title>Complete genome sequence of Ferrimonas balearica type strain (PAT).</title>
        <authorList>
            <person name="Nolan M."/>
            <person name="Sikorski J."/>
            <person name="Davenport K."/>
            <person name="Lucas S."/>
            <person name="Glavina Del Rio T."/>
            <person name="Tice H."/>
            <person name="Cheng J."/>
            <person name="Goodwin L."/>
            <person name="Pitluck S."/>
            <person name="Liolios K."/>
            <person name="Ivanova N."/>
            <person name="Mavromatis K."/>
            <person name="Ovchinnikova G."/>
            <person name="Pati A."/>
            <person name="Chen A."/>
            <person name="Palaniappan K."/>
            <person name="Land M."/>
            <person name="Hauser L."/>
            <person name="Chang Y."/>
            <person name="Jeffries C."/>
            <person name="Tapia R."/>
            <person name="Brettin T."/>
            <person name="Detter J."/>
            <person name="Han C."/>
            <person name="Yasawong M."/>
            <person name="Rohde M."/>
            <person name="Tindall B."/>
            <person name="Goker M."/>
            <person name="Woyke T."/>
            <person name="Bristow J."/>
            <person name="Eisen J."/>
            <person name="Markowitz V."/>
            <person name="Hugenholtz P."/>
            <person name="Kyrpides N."/>
            <person name="Klenk H."/>
            <person name="Lapidus A."/>
        </authorList>
    </citation>
    <scope>NUCLEOTIDE SEQUENCE [LARGE SCALE GENOMIC DNA]</scope>
    <source>
        <strain evidence="5">DSM 9799 / CCM 4581 / KCTC 23876 / PAT</strain>
    </source>
</reference>
<accession>E1SQ68</accession>
<keyword evidence="2" id="KW-1133">Transmembrane helix</keyword>
<dbReference type="EMBL" id="CP002209">
    <property type="protein sequence ID" value="ADN76840.1"/>
    <property type="molecule type" value="Genomic_DNA"/>
</dbReference>
<evidence type="ECO:0000256" key="1">
    <source>
        <dbReference type="SAM" id="MobiDB-lite"/>
    </source>
</evidence>
<dbReference type="Pfam" id="PF25607">
    <property type="entry name" value="DUF7939"/>
    <property type="match status" value="1"/>
</dbReference>
<keyword evidence="2" id="KW-0812">Transmembrane</keyword>
<evidence type="ECO:0000313" key="5">
    <source>
        <dbReference type="Proteomes" id="UP000006683"/>
    </source>
</evidence>
<dbReference type="STRING" id="550540.Fbal_2638"/>
<feature type="region of interest" description="Disordered" evidence="1">
    <location>
        <begin position="386"/>
        <end position="411"/>
    </location>
</feature>
<dbReference type="HOGENOM" id="CLU_031701_0_0_6"/>
<dbReference type="Proteomes" id="UP000006683">
    <property type="component" value="Chromosome"/>
</dbReference>
<dbReference type="eggNOG" id="COG0457">
    <property type="taxonomic scope" value="Bacteria"/>
</dbReference>
<organism evidence="4 5">
    <name type="scientific">Ferrimonas balearica (strain DSM 9799 / CCM 4581 / KCTC 23876 / PAT)</name>
    <dbReference type="NCBI Taxonomy" id="550540"/>
    <lineage>
        <taxon>Bacteria</taxon>
        <taxon>Pseudomonadati</taxon>
        <taxon>Pseudomonadota</taxon>
        <taxon>Gammaproteobacteria</taxon>
        <taxon>Alteromonadales</taxon>
        <taxon>Ferrimonadaceae</taxon>
        <taxon>Ferrimonas</taxon>
    </lineage>
</organism>
<dbReference type="AlphaFoldDB" id="E1SQ68"/>
<dbReference type="GeneID" id="67182868"/>
<dbReference type="KEGG" id="fbl:Fbal_2638"/>
<feature type="region of interest" description="Disordered" evidence="1">
    <location>
        <begin position="534"/>
        <end position="558"/>
    </location>
</feature>
<proteinExistence type="predicted"/>
<dbReference type="InterPro" id="IPR057699">
    <property type="entry name" value="DUF7939"/>
</dbReference>
<sequence length="558" mass="60731">MVSSPLSRLLFMALLWLGLSPATLALTELQASIDQNPVVAGQSFILEVVADDDVESNALDTSALLRDFAVGQTRVSRSTQIVNFDARRETRWTVMLIARNPGQVTLPALDINGVRSQPIALTVLAPGDAQVQNQTPLVFLETDLAQDTLWLGQPAKATVRLFLGADLQRGALNAPSADNALIRQLGQDRESSQIIKGRRYRIIERDYVIVPQITGTVSLQPANFEGDVLVPSGRRDLFGRAQPKPMAIQGEPIELNVKAQPASYQGHWLAADLVTLNDSLDPSQSFEVGQPISRTLTLTAVGAVEESLAEIPLEVPESLRLYTDKNQRQGGVQNGQLIARLEQTMAIVPSQPGEYTLPEIKVPWWNARLGRQQWATLPAQTITVTGTAASPATPPPVLSDSGRPAAEPITQTPNSPGYWPWATALFALLWLATLVWGWQRGRGYRTEPQPAATPTPSSNTLAALHKACQQNQAETALALLPEWASEHSGKTMSLADIGHHYPSLAGPLKELQASRYSVRNTPWQGQALAAELTRLQKQKANQQASPLPPLNPATRMER</sequence>
<keyword evidence="5" id="KW-1185">Reference proteome</keyword>
<feature type="transmembrane region" description="Helical" evidence="2">
    <location>
        <begin position="418"/>
        <end position="438"/>
    </location>
</feature>
<dbReference type="OrthoDB" id="5293418at2"/>
<protein>
    <recommendedName>
        <fullName evidence="3">DUF7939 domain-containing protein</fullName>
    </recommendedName>
</protein>
<dbReference type="PANTHER" id="PTHR40940">
    <property type="entry name" value="PROTEIN BATD-RELATED"/>
    <property type="match status" value="1"/>
</dbReference>
<evidence type="ECO:0000256" key="2">
    <source>
        <dbReference type="SAM" id="Phobius"/>
    </source>
</evidence>
<feature type="domain" description="DUF7939" evidence="3">
    <location>
        <begin position="458"/>
        <end position="539"/>
    </location>
</feature>
<evidence type="ECO:0000313" key="4">
    <source>
        <dbReference type="EMBL" id="ADN76840.1"/>
    </source>
</evidence>
<dbReference type="Pfam" id="PF13584">
    <property type="entry name" value="BatD"/>
    <property type="match status" value="1"/>
</dbReference>
<dbReference type="InterPro" id="IPR025738">
    <property type="entry name" value="BatD"/>
</dbReference>